<organism evidence="5 6">
    <name type="scientific">Eupransor demetentiae</name>
    <dbReference type="NCBI Taxonomy" id="3109584"/>
    <lineage>
        <taxon>Bacteria</taxon>
        <taxon>Bacillati</taxon>
        <taxon>Bacillota</taxon>
        <taxon>Bacilli</taxon>
        <taxon>Lactobacillales</taxon>
        <taxon>Lactobacillaceae</taxon>
        <taxon>Eupransor</taxon>
    </lineage>
</organism>
<feature type="binding site" evidence="3">
    <location>
        <begin position="355"/>
        <end position="359"/>
    </location>
    <ligand>
        <name>ATP</name>
        <dbReference type="ChEBI" id="CHEBI:30616"/>
    </ligand>
</feature>
<dbReference type="InterPro" id="IPR003593">
    <property type="entry name" value="AAA+_ATPase"/>
</dbReference>
<dbReference type="PANTHER" id="PTHR43788:SF6">
    <property type="entry name" value="DNA HELICASE B"/>
    <property type="match status" value="1"/>
</dbReference>
<name>A0ABM9N4J6_9LACO</name>
<comment type="caution">
    <text evidence="5">The sequence shown here is derived from an EMBL/GenBank/DDBJ whole genome shotgun (WGS) entry which is preliminary data.</text>
</comment>
<keyword evidence="3 5" id="KW-0347">Helicase</keyword>
<dbReference type="GO" id="GO:0008854">
    <property type="term" value="F:exodeoxyribonuclease V activity"/>
    <property type="evidence" value="ECO:0007669"/>
    <property type="project" value="UniProtKB-EC"/>
</dbReference>
<dbReference type="PANTHER" id="PTHR43788">
    <property type="entry name" value="DNA2/NAM7 HELICASE FAMILY MEMBER"/>
    <property type="match status" value="1"/>
</dbReference>
<keyword evidence="3" id="KW-0413">Isomerase</keyword>
<dbReference type="Pfam" id="PF18335">
    <property type="entry name" value="SH3_13"/>
    <property type="match status" value="1"/>
</dbReference>
<sequence length="817" mass="89764">MSGQDQELEQVTGTLQNIIFKASDSYFKILSIAVDDTSLADWSEPEMIVTGTFADVQEGSGYTFYGSLVTHPRYGKQFKAESYEIDLPPDENGLINYFASGQFKGIGRKTASKIVDALGVDAVHLILDDPTLLAGIVKSDLARSLVETLKRNLGLERLFQIGSQYGIGADLAGRLYDQYGQEAEEILTKEPYRLVFEFDGFAFRKVDQLALKAGFKRDDPRRIEAALYATLMNLTFRSGNTYLTEEQLYPAVARSLTDYQFSPEHFNEALSNLIGQGAVVLEDSHYYPRNLYRAEELAASKLREIIRSQAAFTLSHNRIEANYLSGQKIKLDEHQESAVKAGLASKVFVLTGGPGTGKTTIIKSIVASWERIIDEIAQQDGFGGDWLKEQRVRLASPTGRAAKRMTEITGYEATTIHRLLGITDTGEAEFNAENPIGGGLLIIDEASMLDIELAAKLLDALPPYIHLILVGDQDQLPSVGPGNVLADLIHSDVIDHVALSTIYRQGRGSSINRLAAEIKAGHLPGDFQENQNDRSTFLVEPSQTANAVRQVVAAAVKKGFNQNQVQVLTPMYKSSAGVNALNLELQELFNPLKDGKRALEYGSITFRVGDKVLQLENDSEREIYNGDMGEVIAIHSKNDRGIAEDGLVVDFDGKELDYPKKTLKQLTLAYATTIHKAQGNEFPLVIVVLTDQFAPMLNRNLLYTAITRAKEALVLVGQYSAFQRAAEQAIPVRQTSLVERLEGDLGPAKKTAKKAAVKQEIKAEKPVPTADSQVLSKTAESLPRPALSHELTLNNLDEAMANPMIGMDGISPEDFMA</sequence>
<dbReference type="Pfam" id="PF23139">
    <property type="entry name" value="OB_YrrC"/>
    <property type="match status" value="1"/>
</dbReference>
<evidence type="ECO:0000256" key="2">
    <source>
        <dbReference type="ARBA" id="ARBA00022840"/>
    </source>
</evidence>
<comment type="catalytic activity">
    <reaction evidence="3">
        <text>ATP + H2O = ADP + phosphate + H(+)</text>
        <dbReference type="Rhea" id="RHEA:13065"/>
        <dbReference type="ChEBI" id="CHEBI:15377"/>
        <dbReference type="ChEBI" id="CHEBI:15378"/>
        <dbReference type="ChEBI" id="CHEBI:30616"/>
        <dbReference type="ChEBI" id="CHEBI:43474"/>
        <dbReference type="ChEBI" id="CHEBI:456216"/>
        <dbReference type="EC" id="5.6.2.3"/>
    </reaction>
</comment>
<dbReference type="Proteomes" id="UP001314241">
    <property type="component" value="Unassembled WGS sequence"/>
</dbReference>
<keyword evidence="3 5" id="KW-0378">Hydrolase</keyword>
<dbReference type="EMBL" id="CAWVOH010000001">
    <property type="protein sequence ID" value="CAK8054082.1"/>
    <property type="molecule type" value="Genomic_DNA"/>
</dbReference>
<keyword evidence="6" id="KW-1185">Reference proteome</keyword>
<dbReference type="SUPFAM" id="SSF52540">
    <property type="entry name" value="P-loop containing nucleoside triphosphate hydrolases"/>
    <property type="match status" value="2"/>
</dbReference>
<dbReference type="Gene3D" id="2.30.30.940">
    <property type="match status" value="1"/>
</dbReference>
<dbReference type="Pfam" id="PF13538">
    <property type="entry name" value="UvrD_C_2"/>
    <property type="match status" value="1"/>
</dbReference>
<feature type="domain" description="AAA+ ATPase" evidence="4">
    <location>
        <begin position="344"/>
        <end position="507"/>
    </location>
</feature>
<evidence type="ECO:0000313" key="6">
    <source>
        <dbReference type="Proteomes" id="UP001314241"/>
    </source>
</evidence>
<reference evidence="5 6" key="1">
    <citation type="submission" date="2024-01" db="EMBL/GenBank/DDBJ databases">
        <authorList>
            <person name="Botero Cardona J."/>
        </authorList>
    </citation>
    <scope>NUCLEOTIDE SEQUENCE [LARGE SCALE GENOMIC DNA]</scope>
    <source>
        <strain evidence="5 6">LMG 33000</strain>
    </source>
</reference>
<dbReference type="RefSeq" id="WP_349641624.1">
    <property type="nucleotide sequence ID" value="NZ_CAWVOH010000001.1"/>
</dbReference>
<keyword evidence="1 3" id="KW-0547">Nucleotide-binding</keyword>
<gene>
    <name evidence="3" type="primary">recD2</name>
    <name evidence="5" type="ORF">R54876_GBNLAHCA_00642</name>
</gene>
<dbReference type="InterPro" id="IPR050534">
    <property type="entry name" value="Coronavir_polyprotein_1ab"/>
</dbReference>
<accession>A0ABM9N4J6</accession>
<dbReference type="Gene3D" id="3.40.50.300">
    <property type="entry name" value="P-loop containing nucleotide triphosphate hydrolases"/>
    <property type="match status" value="2"/>
</dbReference>
<evidence type="ECO:0000256" key="3">
    <source>
        <dbReference type="HAMAP-Rule" id="MF_01488"/>
    </source>
</evidence>
<dbReference type="InterPro" id="IPR041451">
    <property type="entry name" value="RecD2_SH13"/>
</dbReference>
<evidence type="ECO:0000256" key="1">
    <source>
        <dbReference type="ARBA" id="ARBA00022741"/>
    </source>
</evidence>
<dbReference type="SMART" id="SM00382">
    <property type="entry name" value="AAA"/>
    <property type="match status" value="1"/>
</dbReference>
<dbReference type="InterPro" id="IPR006345">
    <property type="entry name" value="RecD2"/>
</dbReference>
<dbReference type="HAMAP" id="MF_01488">
    <property type="entry name" value="RecD2"/>
    <property type="match status" value="1"/>
</dbReference>
<dbReference type="EC" id="5.6.2.3" evidence="3"/>
<dbReference type="Gene3D" id="1.10.10.2220">
    <property type="match status" value="1"/>
</dbReference>
<keyword evidence="2 3" id="KW-0067">ATP-binding</keyword>
<dbReference type="InterPro" id="IPR029493">
    <property type="entry name" value="RecD2-like_HHH"/>
</dbReference>
<dbReference type="NCBIfam" id="TIGR01448">
    <property type="entry name" value="recD_rel"/>
    <property type="match status" value="1"/>
</dbReference>
<dbReference type="GO" id="GO:0004386">
    <property type="term" value="F:helicase activity"/>
    <property type="evidence" value="ECO:0007669"/>
    <property type="project" value="UniProtKB-KW"/>
</dbReference>
<comment type="similarity">
    <text evidence="3">Belongs to the RecD family. RecD2 subfamily.</text>
</comment>
<dbReference type="InterPro" id="IPR055446">
    <property type="entry name" value="RecD2_N_OB"/>
</dbReference>
<dbReference type="InterPro" id="IPR027417">
    <property type="entry name" value="P-loop_NTPase"/>
</dbReference>
<dbReference type="InterPro" id="IPR027785">
    <property type="entry name" value="UvrD-like_helicase_C"/>
</dbReference>
<evidence type="ECO:0000259" key="4">
    <source>
        <dbReference type="SMART" id="SM00382"/>
    </source>
</evidence>
<dbReference type="CDD" id="cd17933">
    <property type="entry name" value="DEXSc_RecD-like"/>
    <property type="match status" value="1"/>
</dbReference>
<proteinExistence type="inferred from homology"/>
<dbReference type="Pfam" id="PF13245">
    <property type="entry name" value="AAA_19"/>
    <property type="match status" value="1"/>
</dbReference>
<dbReference type="Pfam" id="PF14490">
    <property type="entry name" value="HHH_RecD2"/>
    <property type="match status" value="1"/>
</dbReference>
<comment type="function">
    <text evidence="3">DNA-dependent ATPase and ATP-dependent 5'-3' DNA helicase. Has no activity on blunt DNA or DNA with 3'-overhangs, requires at least 10 bases of 5'-ssDNA for helicase activity.</text>
</comment>
<keyword evidence="3" id="KW-0238">DNA-binding</keyword>
<protein>
    <recommendedName>
        <fullName evidence="3">ATP-dependent RecD2 DNA helicase</fullName>
        <ecNumber evidence="3">5.6.2.3</ecNumber>
    </recommendedName>
    <alternativeName>
        <fullName evidence="3">DNA 5'-3' helicase subunit RecD2</fullName>
    </alternativeName>
</protein>
<evidence type="ECO:0000313" key="5">
    <source>
        <dbReference type="EMBL" id="CAK8054082.1"/>
    </source>
</evidence>
<dbReference type="CDD" id="cd18809">
    <property type="entry name" value="SF1_C_RecD"/>
    <property type="match status" value="1"/>
</dbReference>